<evidence type="ECO:0000313" key="1">
    <source>
        <dbReference type="EMBL" id="CAA9995642.1"/>
    </source>
</evidence>
<protein>
    <submittedName>
        <fullName evidence="1">Uncharacterized protein</fullName>
    </submittedName>
</protein>
<evidence type="ECO:0000313" key="2">
    <source>
        <dbReference type="Proteomes" id="UP000479000"/>
    </source>
</evidence>
<dbReference type="Proteomes" id="UP000479000">
    <property type="component" value="Unassembled WGS sequence"/>
</dbReference>
<dbReference type="AlphaFoldDB" id="A0A6H5G0H7"/>
<keyword evidence="2" id="KW-1185">Reference proteome</keyword>
<organism evidence="1 2">
    <name type="scientific">Nesidiocoris tenuis</name>
    <dbReference type="NCBI Taxonomy" id="355587"/>
    <lineage>
        <taxon>Eukaryota</taxon>
        <taxon>Metazoa</taxon>
        <taxon>Ecdysozoa</taxon>
        <taxon>Arthropoda</taxon>
        <taxon>Hexapoda</taxon>
        <taxon>Insecta</taxon>
        <taxon>Pterygota</taxon>
        <taxon>Neoptera</taxon>
        <taxon>Paraneoptera</taxon>
        <taxon>Hemiptera</taxon>
        <taxon>Heteroptera</taxon>
        <taxon>Panheteroptera</taxon>
        <taxon>Cimicomorpha</taxon>
        <taxon>Miridae</taxon>
        <taxon>Dicyphina</taxon>
        <taxon>Nesidiocoris</taxon>
    </lineage>
</organism>
<sequence>MTPVIQQLPSTIIKQVCLHYENFSWIHMRLLARSACLTNIAISIPIGCSRVRARSAREPLNQISNTEIQPILTYREWKRCRNLQGIQKAQKFKIGSVELPQIAKNAKKEKSRQETFQLQFF</sequence>
<accession>A0A6H5G0H7</accession>
<gene>
    <name evidence="1" type="ORF">NTEN_LOCUS2433</name>
</gene>
<proteinExistence type="predicted"/>
<reference evidence="1 2" key="1">
    <citation type="submission" date="2020-02" db="EMBL/GenBank/DDBJ databases">
        <authorList>
            <person name="Ferguson B K."/>
        </authorList>
    </citation>
    <scope>NUCLEOTIDE SEQUENCE [LARGE SCALE GENOMIC DNA]</scope>
</reference>
<name>A0A6H5G0H7_9HEMI</name>
<dbReference type="EMBL" id="CADCXU010003862">
    <property type="protein sequence ID" value="CAA9995642.1"/>
    <property type="molecule type" value="Genomic_DNA"/>
</dbReference>